<dbReference type="OrthoDB" id="3591701at2759"/>
<feature type="compositionally biased region" description="Low complexity" evidence="1">
    <location>
        <begin position="111"/>
        <end position="126"/>
    </location>
</feature>
<evidence type="ECO:0000256" key="1">
    <source>
        <dbReference type="SAM" id="MobiDB-lite"/>
    </source>
</evidence>
<feature type="compositionally biased region" description="Low complexity" evidence="1">
    <location>
        <begin position="899"/>
        <end position="912"/>
    </location>
</feature>
<protein>
    <submittedName>
        <fullName evidence="2">Uncharacterized protein</fullName>
    </submittedName>
</protein>
<accession>A0A2S4PRV6</accession>
<feature type="region of interest" description="Disordered" evidence="1">
    <location>
        <begin position="276"/>
        <end position="295"/>
    </location>
</feature>
<dbReference type="EMBL" id="PEDP01000868">
    <property type="protein sequence ID" value="POS84770.1"/>
    <property type="molecule type" value="Genomic_DNA"/>
</dbReference>
<feature type="region of interest" description="Disordered" evidence="1">
    <location>
        <begin position="660"/>
        <end position="739"/>
    </location>
</feature>
<feature type="region of interest" description="Disordered" evidence="1">
    <location>
        <begin position="485"/>
        <end position="528"/>
    </location>
</feature>
<dbReference type="AlphaFoldDB" id="A0A2S4PRV6"/>
<feature type="compositionally biased region" description="Polar residues" evidence="1">
    <location>
        <begin position="847"/>
        <end position="856"/>
    </location>
</feature>
<feature type="compositionally biased region" description="Polar residues" evidence="1">
    <location>
        <begin position="250"/>
        <end position="271"/>
    </location>
</feature>
<dbReference type="Proteomes" id="UP000237438">
    <property type="component" value="Unassembled WGS sequence"/>
</dbReference>
<feature type="compositionally biased region" description="Basic and acidic residues" evidence="1">
    <location>
        <begin position="378"/>
        <end position="395"/>
    </location>
</feature>
<feature type="region of interest" description="Disordered" evidence="1">
    <location>
        <begin position="823"/>
        <end position="882"/>
    </location>
</feature>
<proteinExistence type="predicted"/>
<comment type="caution">
    <text evidence="2">The sequence shown here is derived from an EMBL/GenBank/DDBJ whole genome shotgun (WGS) entry which is preliminary data.</text>
</comment>
<feature type="compositionally biased region" description="Polar residues" evidence="1">
    <location>
        <begin position="494"/>
        <end position="504"/>
    </location>
</feature>
<feature type="compositionally biased region" description="Basic and acidic residues" evidence="1">
    <location>
        <begin position="683"/>
        <end position="708"/>
    </location>
</feature>
<feature type="region of interest" description="Disordered" evidence="1">
    <location>
        <begin position="1"/>
        <end position="162"/>
    </location>
</feature>
<feature type="compositionally biased region" description="Basic and acidic residues" evidence="1">
    <location>
        <begin position="717"/>
        <end position="726"/>
    </location>
</feature>
<feature type="region of interest" description="Disordered" evidence="1">
    <location>
        <begin position="321"/>
        <end position="395"/>
    </location>
</feature>
<feature type="region of interest" description="Disordered" evidence="1">
    <location>
        <begin position="550"/>
        <end position="577"/>
    </location>
</feature>
<gene>
    <name evidence="2" type="ORF">EPUL_003847</name>
</gene>
<keyword evidence="3" id="KW-1185">Reference proteome</keyword>
<feature type="region of interest" description="Disordered" evidence="1">
    <location>
        <begin position="898"/>
        <end position="942"/>
    </location>
</feature>
<feature type="compositionally biased region" description="Basic and acidic residues" evidence="1">
    <location>
        <begin position="71"/>
        <end position="82"/>
    </location>
</feature>
<feature type="compositionally biased region" description="Polar residues" evidence="1">
    <location>
        <begin position="567"/>
        <end position="577"/>
    </location>
</feature>
<feature type="non-terminal residue" evidence="2">
    <location>
        <position position="1029"/>
    </location>
</feature>
<name>A0A2S4PRV6_9PEZI</name>
<feature type="compositionally biased region" description="Acidic residues" evidence="1">
    <location>
        <begin position="862"/>
        <end position="874"/>
    </location>
</feature>
<feature type="compositionally biased region" description="Low complexity" evidence="1">
    <location>
        <begin position="283"/>
        <end position="294"/>
    </location>
</feature>
<sequence>SPSATISIPMRTRATGQSPGGFHVLASPKRVRRQPPPPVRAQPISTNNSERPKEQPSELCDDTTSTSMKANTHDNEKVDDHQPSYQLDNSSRGFSESESQSHNSKSKESCSRSSSSNNSTRRSQSQQAKAHSTKIREGQPRKIKPNRGSSKRSPSKDDYAVKDIVTVEIDSSKCSRDILPRRVQSVLGKRSRDTSSGALVVSGNGNEISNHKRIRTNVKDANRSGLLSLQNLATKTPPLQFDESAKENRFSNSKSVQFNSRGASTDSKITPNSMVLYRAHPPNSSQNNSSGNFFSEKKNDAETQLKQGMQSIMSRMNKYQYQPLPKNPYDSINDDTSPSEDDKCQGIRNKRKSPKSPSLLARKGAHLRGGPNSGDSSASDKDPTENALLDPKRNISDQSLVKRRQKIDNSEKLKDRRIEVEKLFRTTAPNASYQNILRAVAEWAVHNSSTLPTKDEIFTYVESSKAPDATELFSSSDRLFPRRNHSKIRKVSKESSASLTTARTKYTRSKNEIKHSQNDGPVLPNSYSDHDLATRRVTFDKSIKSNQFGSDISSFPEEYGNPDLMRTPSTSKAQQPKSIASQSWGLVTSFKNLVSTPFKVLGFGLGSNNQEVIKSVTKDINFEYKASDTPKTSSRSAKSDRKVIKNRNVYRTPIRSTGKQIGRSINRTPNDEAMTRGAVTENRMGDLQRELDFKKSQGRERESRDGTNLRHKKPIRHSGDTAEYKSKGTLRQSNHLTSRDEGIFEEWPPNLDPNRPVVELTQASQILPRGPNGEDVAAMLCSGWLISKHRDSFIRESGCRKLSPAPLRRTIFESSGELFSTRNQEPITLKRIKTTESTVRDTEDSQKSNNNNQSGRSYGFQYDDDSSSDDETTVDENVSSQLDSKTSNFYKTNVTPHISFSSGTNNSSNDSSIQLKPSEVSDTTVRRLPQTPNTPYTPRMPSTLRNVEALSPYSSKLTTPTSEQNKVVSPSHTFGDMSVVLYDHNNALTENSGNHEDWSYVIDLDPQMMDLDPKVIDAVETLSKNSLPC</sequence>
<feature type="non-terminal residue" evidence="2">
    <location>
        <position position="1"/>
    </location>
</feature>
<feature type="compositionally biased region" description="Low complexity" evidence="1">
    <location>
        <begin position="90"/>
        <end position="103"/>
    </location>
</feature>
<reference evidence="2 3" key="1">
    <citation type="submission" date="2017-10" db="EMBL/GenBank/DDBJ databases">
        <title>Development of genomic resources for the powdery mildew, Erysiphe pulchra.</title>
        <authorList>
            <person name="Wadl P.A."/>
            <person name="Mack B.M."/>
            <person name="Moore G."/>
            <person name="Beltz S.B."/>
        </authorList>
    </citation>
    <scope>NUCLEOTIDE SEQUENCE [LARGE SCALE GENOMIC DNA]</scope>
    <source>
        <strain evidence="2">Cflorida</strain>
    </source>
</reference>
<organism evidence="2 3">
    <name type="scientific">Erysiphe pulchra</name>
    <dbReference type="NCBI Taxonomy" id="225359"/>
    <lineage>
        <taxon>Eukaryota</taxon>
        <taxon>Fungi</taxon>
        <taxon>Dikarya</taxon>
        <taxon>Ascomycota</taxon>
        <taxon>Pezizomycotina</taxon>
        <taxon>Leotiomycetes</taxon>
        <taxon>Erysiphales</taxon>
        <taxon>Erysiphaceae</taxon>
        <taxon>Erysiphe</taxon>
    </lineage>
</organism>
<evidence type="ECO:0000313" key="2">
    <source>
        <dbReference type="EMBL" id="POS84770.1"/>
    </source>
</evidence>
<evidence type="ECO:0000313" key="3">
    <source>
        <dbReference type="Proteomes" id="UP000237438"/>
    </source>
</evidence>
<feature type="region of interest" description="Disordered" evidence="1">
    <location>
        <begin position="244"/>
        <end position="271"/>
    </location>
</feature>